<keyword evidence="2" id="KW-1185">Reference proteome</keyword>
<sequence length="180" mass="20100">MMDRVELGKHTRDIIIKAAVSATLAAAAVAMQYIPSEDEELSEDELDEDDDIVSPIQATDELTNFRENLAIDMLDDPFAGESSRPRKKRAVRFDAYALADAIKAVAASIQALKSGTADNGQPSATHSERIYAELARLPDLEEQEILKAMDILGCNDTKYKIFMALPDRLRTVWLRMHIYD</sequence>
<name>A0ABR2MGW5_9ASPA</name>
<reference evidence="1 2" key="1">
    <citation type="journal article" date="2022" name="Nat. Plants">
        <title>Genomes of leafy and leafless Platanthera orchids illuminate the evolution of mycoheterotrophy.</title>
        <authorList>
            <person name="Li M.H."/>
            <person name="Liu K.W."/>
            <person name="Li Z."/>
            <person name="Lu H.C."/>
            <person name="Ye Q.L."/>
            <person name="Zhang D."/>
            <person name="Wang J.Y."/>
            <person name="Li Y.F."/>
            <person name="Zhong Z.M."/>
            <person name="Liu X."/>
            <person name="Yu X."/>
            <person name="Liu D.K."/>
            <person name="Tu X.D."/>
            <person name="Liu B."/>
            <person name="Hao Y."/>
            <person name="Liao X.Y."/>
            <person name="Jiang Y.T."/>
            <person name="Sun W.H."/>
            <person name="Chen J."/>
            <person name="Chen Y.Q."/>
            <person name="Ai Y."/>
            <person name="Zhai J.W."/>
            <person name="Wu S.S."/>
            <person name="Zhou Z."/>
            <person name="Hsiao Y.Y."/>
            <person name="Wu W.L."/>
            <person name="Chen Y.Y."/>
            <person name="Lin Y.F."/>
            <person name="Hsu J.L."/>
            <person name="Li C.Y."/>
            <person name="Wang Z.W."/>
            <person name="Zhao X."/>
            <person name="Zhong W.Y."/>
            <person name="Ma X.K."/>
            <person name="Ma L."/>
            <person name="Huang J."/>
            <person name="Chen G.Z."/>
            <person name="Huang M.Z."/>
            <person name="Huang L."/>
            <person name="Peng D.H."/>
            <person name="Luo Y.B."/>
            <person name="Zou S.Q."/>
            <person name="Chen S.P."/>
            <person name="Lan S."/>
            <person name="Tsai W.C."/>
            <person name="Van de Peer Y."/>
            <person name="Liu Z.J."/>
        </authorList>
    </citation>
    <scope>NUCLEOTIDE SEQUENCE [LARGE SCALE GENOMIC DNA]</scope>
    <source>
        <strain evidence="1">Lor288</strain>
    </source>
</reference>
<proteinExistence type="predicted"/>
<dbReference type="EMBL" id="JBBWWR010000007">
    <property type="protein sequence ID" value="KAK8963370.1"/>
    <property type="molecule type" value="Genomic_DNA"/>
</dbReference>
<evidence type="ECO:0000313" key="1">
    <source>
        <dbReference type="EMBL" id="KAK8963370.1"/>
    </source>
</evidence>
<protein>
    <submittedName>
        <fullName evidence="1">Uncharacterized protein</fullName>
    </submittedName>
</protein>
<gene>
    <name evidence="1" type="ORF">KSP40_PGU001740</name>
</gene>
<comment type="caution">
    <text evidence="1">The sequence shown here is derived from an EMBL/GenBank/DDBJ whole genome shotgun (WGS) entry which is preliminary data.</text>
</comment>
<evidence type="ECO:0000313" key="2">
    <source>
        <dbReference type="Proteomes" id="UP001412067"/>
    </source>
</evidence>
<organism evidence="1 2">
    <name type="scientific">Platanthera guangdongensis</name>
    <dbReference type="NCBI Taxonomy" id="2320717"/>
    <lineage>
        <taxon>Eukaryota</taxon>
        <taxon>Viridiplantae</taxon>
        <taxon>Streptophyta</taxon>
        <taxon>Embryophyta</taxon>
        <taxon>Tracheophyta</taxon>
        <taxon>Spermatophyta</taxon>
        <taxon>Magnoliopsida</taxon>
        <taxon>Liliopsida</taxon>
        <taxon>Asparagales</taxon>
        <taxon>Orchidaceae</taxon>
        <taxon>Orchidoideae</taxon>
        <taxon>Orchideae</taxon>
        <taxon>Orchidinae</taxon>
        <taxon>Platanthera</taxon>
    </lineage>
</organism>
<accession>A0ABR2MGW5</accession>
<dbReference type="Proteomes" id="UP001412067">
    <property type="component" value="Unassembled WGS sequence"/>
</dbReference>